<evidence type="ECO:0000256" key="13">
    <source>
        <dbReference type="RuleBase" id="RU000304"/>
    </source>
</evidence>
<dbReference type="Pfam" id="PF00069">
    <property type="entry name" value="Pkinase"/>
    <property type="match status" value="1"/>
</dbReference>
<dbReference type="EC" id="2.7.11.22" evidence="2"/>
<evidence type="ECO:0000256" key="5">
    <source>
        <dbReference type="ARBA" id="ARBA00022741"/>
    </source>
</evidence>
<dbReference type="InterPro" id="IPR000719">
    <property type="entry name" value="Prot_kinase_dom"/>
</dbReference>
<dbReference type="KEGG" id="hro:HELRODRAFT_64352"/>
<feature type="binding site" evidence="11">
    <location>
        <position position="131"/>
    </location>
    <ligand>
        <name>Mg(2+)</name>
        <dbReference type="ChEBI" id="CHEBI:18420"/>
    </ligand>
</feature>
<feature type="domain" description="Protein kinase" evidence="14">
    <location>
        <begin position="4"/>
        <end position="288"/>
    </location>
</feature>
<reference evidence="17" key="1">
    <citation type="submission" date="2012-12" db="EMBL/GenBank/DDBJ databases">
        <authorList>
            <person name="Hellsten U."/>
            <person name="Grimwood J."/>
            <person name="Chapman J.A."/>
            <person name="Shapiro H."/>
            <person name="Aerts A."/>
            <person name="Otillar R.P."/>
            <person name="Terry A.Y."/>
            <person name="Boore J.L."/>
            <person name="Simakov O."/>
            <person name="Marletaz F."/>
            <person name="Cho S.-J."/>
            <person name="Edsinger-Gonzales E."/>
            <person name="Havlak P."/>
            <person name="Kuo D.-H."/>
            <person name="Larsson T."/>
            <person name="Lv J."/>
            <person name="Arendt D."/>
            <person name="Savage R."/>
            <person name="Osoegawa K."/>
            <person name="de Jong P."/>
            <person name="Lindberg D.R."/>
            <person name="Seaver E.C."/>
            <person name="Weisblat D.A."/>
            <person name="Putnam N.H."/>
            <person name="Grigoriev I.V."/>
            <person name="Rokhsar D.S."/>
        </authorList>
    </citation>
    <scope>NUCLEOTIDE SEQUENCE</scope>
</reference>
<keyword evidence="7 12" id="KW-0067">ATP-binding</keyword>
<protein>
    <recommendedName>
        <fullName evidence="2">cyclin-dependent kinase</fullName>
        <ecNumber evidence="2">2.7.11.22</ecNumber>
    </recommendedName>
</protein>
<comment type="catalytic activity">
    <reaction evidence="8">
        <text>L-threonyl-[protein] + ATP = O-phospho-L-threonyl-[protein] + ADP + H(+)</text>
        <dbReference type="Rhea" id="RHEA:46608"/>
        <dbReference type="Rhea" id="RHEA-COMP:11060"/>
        <dbReference type="Rhea" id="RHEA-COMP:11605"/>
        <dbReference type="ChEBI" id="CHEBI:15378"/>
        <dbReference type="ChEBI" id="CHEBI:30013"/>
        <dbReference type="ChEBI" id="CHEBI:30616"/>
        <dbReference type="ChEBI" id="CHEBI:61977"/>
        <dbReference type="ChEBI" id="CHEBI:456216"/>
        <dbReference type="EC" id="2.7.11.22"/>
    </reaction>
</comment>
<evidence type="ECO:0000313" key="16">
    <source>
        <dbReference type="EnsemblMetazoa" id="HelroP64352"/>
    </source>
</evidence>
<dbReference type="OMA" id="FCHHHNI"/>
<evidence type="ECO:0000256" key="1">
    <source>
        <dbReference type="ARBA" id="ARBA00006485"/>
    </source>
</evidence>
<dbReference type="GO" id="GO:0005524">
    <property type="term" value="F:ATP binding"/>
    <property type="evidence" value="ECO:0007669"/>
    <property type="project" value="UniProtKB-UniRule"/>
</dbReference>
<keyword evidence="17" id="KW-1185">Reference proteome</keyword>
<dbReference type="FunFam" id="3.30.200.20:FF:000049">
    <property type="entry name" value="cyclin-dependent kinase-like 1 isoform X1"/>
    <property type="match status" value="1"/>
</dbReference>
<keyword evidence="3 13" id="KW-0723">Serine/threonine-protein kinase</keyword>
<dbReference type="PROSITE" id="PS00107">
    <property type="entry name" value="PROTEIN_KINASE_ATP"/>
    <property type="match status" value="1"/>
</dbReference>
<dbReference type="CTD" id="20213631"/>
<evidence type="ECO:0000256" key="10">
    <source>
        <dbReference type="PIRSR" id="PIRSR000615-1"/>
    </source>
</evidence>
<dbReference type="EMBL" id="AMQM01000642">
    <property type="status" value="NOT_ANNOTATED_CDS"/>
    <property type="molecule type" value="Genomic_DNA"/>
</dbReference>
<dbReference type="EnsemblMetazoa" id="HelroT64352">
    <property type="protein sequence ID" value="HelroP64352"/>
    <property type="gene ID" value="HelroG64352"/>
</dbReference>
<evidence type="ECO:0000256" key="9">
    <source>
        <dbReference type="ARBA" id="ARBA00048367"/>
    </source>
</evidence>
<dbReference type="Gene3D" id="3.30.200.20">
    <property type="entry name" value="Phosphorylase Kinase, domain 1"/>
    <property type="match status" value="1"/>
</dbReference>
<dbReference type="InterPro" id="IPR017441">
    <property type="entry name" value="Protein_kinase_ATP_BS"/>
</dbReference>
<evidence type="ECO:0000256" key="2">
    <source>
        <dbReference type="ARBA" id="ARBA00012425"/>
    </source>
</evidence>
<dbReference type="HOGENOM" id="CLU_000288_181_1_1"/>
<keyword evidence="11" id="KW-0460">Magnesium</keyword>
<accession>T1FXT3</accession>
<dbReference type="AlphaFoldDB" id="T1FXT3"/>
<dbReference type="GO" id="GO:0004693">
    <property type="term" value="F:cyclin-dependent protein serine/threonine kinase activity"/>
    <property type="evidence" value="ECO:0007669"/>
    <property type="project" value="UniProtKB-EC"/>
</dbReference>
<proteinExistence type="inferred from homology"/>
<dbReference type="PANTHER" id="PTHR24056">
    <property type="entry name" value="CELL DIVISION PROTEIN KINASE"/>
    <property type="match status" value="1"/>
</dbReference>
<keyword evidence="6" id="KW-0418">Kinase</keyword>
<dbReference type="eggNOG" id="KOG0593">
    <property type="taxonomic scope" value="Eukaryota"/>
</dbReference>
<dbReference type="InterPro" id="IPR008271">
    <property type="entry name" value="Ser/Thr_kinase_AS"/>
</dbReference>
<feature type="binding site" evidence="12">
    <location>
        <position position="34"/>
    </location>
    <ligand>
        <name>ATP</name>
        <dbReference type="ChEBI" id="CHEBI:30616"/>
    </ligand>
</feature>
<feature type="binding site" evidence="11">
    <location>
        <position position="144"/>
    </location>
    <ligand>
        <name>Mg(2+)</name>
        <dbReference type="ChEBI" id="CHEBI:18420"/>
    </ligand>
</feature>
<dbReference type="PANTHER" id="PTHR24056:SF400">
    <property type="entry name" value="KINASE, PUTATIVE-RELATED"/>
    <property type="match status" value="1"/>
</dbReference>
<dbReference type="EMBL" id="KB096324">
    <property type="protein sequence ID" value="ESO06520.1"/>
    <property type="molecule type" value="Genomic_DNA"/>
</dbReference>
<dbReference type="InParanoid" id="T1FXT3"/>
<dbReference type="FunFam" id="1.10.510.10:FF:000624">
    <property type="entry name" value="Mitogen-activated protein kinase"/>
    <property type="match status" value="1"/>
</dbReference>
<keyword evidence="5 12" id="KW-0547">Nucleotide-binding</keyword>
<dbReference type="GO" id="GO:0004674">
    <property type="term" value="F:protein serine/threonine kinase activity"/>
    <property type="evidence" value="ECO:0000318"/>
    <property type="project" value="GO_Central"/>
</dbReference>
<evidence type="ECO:0000256" key="3">
    <source>
        <dbReference type="ARBA" id="ARBA00022527"/>
    </source>
</evidence>
<evidence type="ECO:0000256" key="4">
    <source>
        <dbReference type="ARBA" id="ARBA00022679"/>
    </source>
</evidence>
<evidence type="ECO:0000256" key="12">
    <source>
        <dbReference type="PROSITE-ProRule" id="PRU10141"/>
    </source>
</evidence>
<dbReference type="InterPro" id="IPR011009">
    <property type="entry name" value="Kinase-like_dom_sf"/>
</dbReference>
<gene>
    <name evidence="16" type="primary">20213631</name>
    <name evidence="15" type="ORF">HELRODRAFT_64352</name>
</gene>
<reference evidence="15 17" key="2">
    <citation type="journal article" date="2013" name="Nature">
        <title>Insights into bilaterian evolution from three spiralian genomes.</title>
        <authorList>
            <person name="Simakov O."/>
            <person name="Marletaz F."/>
            <person name="Cho S.J."/>
            <person name="Edsinger-Gonzales E."/>
            <person name="Havlak P."/>
            <person name="Hellsten U."/>
            <person name="Kuo D.H."/>
            <person name="Larsson T."/>
            <person name="Lv J."/>
            <person name="Arendt D."/>
            <person name="Savage R."/>
            <person name="Osoegawa K."/>
            <person name="de Jong P."/>
            <person name="Grimwood J."/>
            <person name="Chapman J.A."/>
            <person name="Shapiro H."/>
            <person name="Aerts A."/>
            <person name="Otillar R.P."/>
            <person name="Terry A.Y."/>
            <person name="Boore J.L."/>
            <person name="Grigoriev I.V."/>
            <person name="Lindberg D.R."/>
            <person name="Seaver E.C."/>
            <person name="Weisblat D.A."/>
            <person name="Putnam N.H."/>
            <person name="Rokhsar D.S."/>
        </authorList>
    </citation>
    <scope>NUCLEOTIDE SEQUENCE</scope>
</reference>
<dbReference type="GeneID" id="20213631"/>
<comment type="similarity">
    <text evidence="1">Belongs to the protein kinase superfamily. CMGC Ser/Thr protein kinase family. CDC2/CDKX subfamily.</text>
</comment>
<dbReference type="OrthoDB" id="548217at2759"/>
<dbReference type="SUPFAM" id="SSF56112">
    <property type="entry name" value="Protein kinase-like (PK-like)"/>
    <property type="match status" value="1"/>
</dbReference>
<organism evidence="16 17">
    <name type="scientific">Helobdella robusta</name>
    <name type="common">Californian leech</name>
    <dbReference type="NCBI Taxonomy" id="6412"/>
    <lineage>
        <taxon>Eukaryota</taxon>
        <taxon>Metazoa</taxon>
        <taxon>Spiralia</taxon>
        <taxon>Lophotrochozoa</taxon>
        <taxon>Annelida</taxon>
        <taxon>Clitellata</taxon>
        <taxon>Hirudinea</taxon>
        <taxon>Rhynchobdellida</taxon>
        <taxon>Glossiphoniidae</taxon>
        <taxon>Helobdella</taxon>
    </lineage>
</organism>
<name>T1FXT3_HELRO</name>
<evidence type="ECO:0000256" key="11">
    <source>
        <dbReference type="PIRSR" id="PIRSR000615-3"/>
    </source>
</evidence>
<dbReference type="Proteomes" id="UP000015101">
    <property type="component" value="Unassembled WGS sequence"/>
</dbReference>
<dbReference type="GO" id="GO:0046872">
    <property type="term" value="F:metal ion binding"/>
    <property type="evidence" value="ECO:0007669"/>
    <property type="project" value="UniProtKB-KW"/>
</dbReference>
<dbReference type="GO" id="GO:0005634">
    <property type="term" value="C:nucleus"/>
    <property type="evidence" value="ECO:0000318"/>
    <property type="project" value="GO_Central"/>
</dbReference>
<evidence type="ECO:0000313" key="17">
    <source>
        <dbReference type="Proteomes" id="UP000015101"/>
    </source>
</evidence>
<dbReference type="SMART" id="SM00220">
    <property type="entry name" value="S_TKc"/>
    <property type="match status" value="1"/>
</dbReference>
<dbReference type="PROSITE" id="PS00108">
    <property type="entry name" value="PROTEIN_KINASE_ST"/>
    <property type="match status" value="1"/>
</dbReference>
<dbReference type="PROSITE" id="PS50011">
    <property type="entry name" value="PROTEIN_KINASE_DOM"/>
    <property type="match status" value="1"/>
</dbReference>
<dbReference type="InterPro" id="IPR050108">
    <property type="entry name" value="CDK"/>
</dbReference>
<dbReference type="Gene3D" id="1.10.510.10">
    <property type="entry name" value="Transferase(Phosphotransferase) domain 1"/>
    <property type="match status" value="1"/>
</dbReference>
<evidence type="ECO:0000256" key="8">
    <source>
        <dbReference type="ARBA" id="ARBA00047811"/>
    </source>
</evidence>
<comment type="catalytic activity">
    <reaction evidence="9">
        <text>L-seryl-[protein] + ATP = O-phospho-L-seryl-[protein] + ADP + H(+)</text>
        <dbReference type="Rhea" id="RHEA:17989"/>
        <dbReference type="Rhea" id="RHEA-COMP:9863"/>
        <dbReference type="Rhea" id="RHEA-COMP:11604"/>
        <dbReference type="ChEBI" id="CHEBI:15378"/>
        <dbReference type="ChEBI" id="CHEBI:29999"/>
        <dbReference type="ChEBI" id="CHEBI:30616"/>
        <dbReference type="ChEBI" id="CHEBI:83421"/>
        <dbReference type="ChEBI" id="CHEBI:456216"/>
        <dbReference type="EC" id="2.7.11.22"/>
    </reaction>
</comment>
<sequence length="360" mass="41794">MEKYVKLGFLGEGSYGLVSKCRNVESGQTVAIKKFPDSDRDKAVKKIAMREIKMLKQLNHDNLVNLLEVFNHKKKIYLVFEFLEKSVADELENHLTGMIEPEVRGIMWQVLRGLKFCHDKNVLHRDIKPENILMSKSGIVKLCDFGFARTLNHPDTILTDYVATRWYRAPELLVGEVRYGRSVDIWSIGCVAGELLSGEPVFAGNSDLDQLFVIVKCLGNLTPHLEEIYTRNDIFRGTKLPHVSKWQTLQERYKHNMTEEAIDFLDKCLQMNANDRPSCQNLLISSFFTKTDFHLTFPKELQAIIEKENGSRMKRSDKKHHRKMVMKSYIDEKYSNESVVNMNKYPLDNHRVFHAFSFNL</sequence>
<feature type="active site" description="Proton acceptor" evidence="10">
    <location>
        <position position="126"/>
    </location>
</feature>
<reference evidence="16" key="3">
    <citation type="submission" date="2015-06" db="UniProtKB">
        <authorList>
            <consortium name="EnsemblMetazoa"/>
        </authorList>
    </citation>
    <scope>IDENTIFICATION</scope>
</reference>
<evidence type="ECO:0000313" key="15">
    <source>
        <dbReference type="EMBL" id="ESO06520.1"/>
    </source>
</evidence>
<dbReference type="RefSeq" id="XP_009015888.1">
    <property type="nucleotide sequence ID" value="XM_009017640.1"/>
</dbReference>
<evidence type="ECO:0000256" key="6">
    <source>
        <dbReference type="ARBA" id="ARBA00022777"/>
    </source>
</evidence>
<evidence type="ECO:0000256" key="7">
    <source>
        <dbReference type="ARBA" id="ARBA00022840"/>
    </source>
</evidence>
<keyword evidence="11" id="KW-0479">Metal-binding</keyword>
<keyword evidence="4" id="KW-0808">Transferase</keyword>
<evidence type="ECO:0000259" key="14">
    <source>
        <dbReference type="PROSITE" id="PS50011"/>
    </source>
</evidence>